<comment type="catalytic activity">
    <reaction evidence="26">
        <text>di-(9Z)-octadecenoylglycerol + H2O = (9Z-octadecenoyl)-glycerol + (9Z)-octadecenoate + H(+)</text>
        <dbReference type="Rhea" id="RHEA:47868"/>
        <dbReference type="ChEBI" id="CHEBI:15377"/>
        <dbReference type="ChEBI" id="CHEBI:15378"/>
        <dbReference type="ChEBI" id="CHEBI:30823"/>
        <dbReference type="ChEBI" id="CHEBI:75937"/>
        <dbReference type="ChEBI" id="CHEBI:75945"/>
    </reaction>
    <physiologicalReaction direction="left-to-right" evidence="26">
        <dbReference type="Rhea" id="RHEA:47869"/>
    </physiologicalReaction>
</comment>
<dbReference type="InterPro" id="IPR029058">
    <property type="entry name" value="AB_hydrolase_fold"/>
</dbReference>
<name>A0A9N7VHB4_PLEPL</name>
<evidence type="ECO:0000256" key="10">
    <source>
        <dbReference type="ARBA" id="ARBA00022963"/>
    </source>
</evidence>
<dbReference type="InterPro" id="IPR013818">
    <property type="entry name" value="Lipase"/>
</dbReference>
<evidence type="ECO:0000256" key="17">
    <source>
        <dbReference type="ARBA" id="ARBA00023369"/>
    </source>
</evidence>
<feature type="disulfide bond" evidence="40">
    <location>
        <begin position="318"/>
        <end position="329"/>
    </location>
</feature>
<evidence type="ECO:0000256" key="22">
    <source>
        <dbReference type="ARBA" id="ARBA00047270"/>
    </source>
</evidence>
<keyword evidence="14" id="KW-0325">Glycoprotein</keyword>
<comment type="catalytic activity">
    <reaction evidence="23">
        <text>1,2-didodecanoyl-3-O-[alpha-D-galactosyl-(1-&gt;6)-beta-D-galactosyl]-sn-glycerol + H2O = dodecanoyl-3-O-[alpha-D-galactosyl-(1-&gt;6)-beta-D-galactosyl]-sn-glycerol + dodecanoate + H(+)</text>
        <dbReference type="Rhea" id="RHEA:48516"/>
        <dbReference type="ChEBI" id="CHEBI:15377"/>
        <dbReference type="ChEBI" id="CHEBI:15378"/>
        <dbReference type="ChEBI" id="CHEBI:18262"/>
        <dbReference type="ChEBI" id="CHEBI:90337"/>
        <dbReference type="ChEBI" id="CHEBI:90359"/>
    </reaction>
    <physiologicalReaction direction="left-to-right" evidence="23">
        <dbReference type="Rhea" id="RHEA:48517"/>
    </physiologicalReaction>
</comment>
<keyword evidence="10 42" id="KW-0442">Lipid degradation</keyword>
<keyword evidence="15" id="KW-0966">Cell projection</keyword>
<comment type="catalytic activity">
    <reaction evidence="20">
        <text>a 1,2-diacyl-3-O-(beta-D-galactosyl)-sn-glycerol + 2 H2O = 3-beta-D-galactosyl-sn-glycerol + 2 a fatty acid + 2 H(+)</text>
        <dbReference type="Rhea" id="RHEA:13189"/>
        <dbReference type="ChEBI" id="CHEBI:15377"/>
        <dbReference type="ChEBI" id="CHEBI:15378"/>
        <dbReference type="ChEBI" id="CHEBI:15754"/>
        <dbReference type="ChEBI" id="CHEBI:17615"/>
        <dbReference type="ChEBI" id="CHEBI:28868"/>
        <dbReference type="EC" id="3.1.1.26"/>
    </reaction>
    <physiologicalReaction direction="left-to-right" evidence="20">
        <dbReference type="Rhea" id="RHEA:13190"/>
    </physiologicalReaction>
</comment>
<evidence type="ECO:0000256" key="32">
    <source>
        <dbReference type="ARBA" id="ARBA00048546"/>
    </source>
</evidence>
<evidence type="ECO:0000256" key="38">
    <source>
        <dbReference type="PIRSR" id="PIRSR000865-1"/>
    </source>
</evidence>
<evidence type="ECO:0000256" key="31">
    <source>
        <dbReference type="ARBA" id="ARBA00048386"/>
    </source>
</evidence>
<evidence type="ECO:0000256" key="24">
    <source>
        <dbReference type="ARBA" id="ARBA00047438"/>
    </source>
</evidence>
<dbReference type="GO" id="GO:0046872">
    <property type="term" value="F:metal ion binding"/>
    <property type="evidence" value="ECO:0007669"/>
    <property type="project" value="UniProtKB-KW"/>
</dbReference>
<evidence type="ECO:0000256" key="1">
    <source>
        <dbReference type="ARBA" id="ARBA00004487"/>
    </source>
</evidence>
<dbReference type="PANTHER" id="PTHR11610:SF165">
    <property type="entry name" value="PANCREATIC LIPASE-RELATED PROTEIN 2"/>
    <property type="match status" value="1"/>
</dbReference>
<feature type="active site" description="Charge relay system" evidence="38">
    <location>
        <position position="296"/>
    </location>
</feature>
<evidence type="ECO:0000256" key="9">
    <source>
        <dbReference type="ARBA" id="ARBA00022837"/>
    </source>
</evidence>
<comment type="caution">
    <text evidence="44">The sequence shown here is derived from an EMBL/GenBank/DDBJ whole genome shotgun (WGS) entry which is preliminary data.</text>
</comment>
<evidence type="ECO:0000256" key="30">
    <source>
        <dbReference type="ARBA" id="ARBA00048377"/>
    </source>
</evidence>
<comment type="similarity">
    <text evidence="5 41">Belongs to the AB hydrolase superfamily. Lipase family.</text>
</comment>
<keyword evidence="42" id="KW-0732">Signal</keyword>
<dbReference type="Pfam" id="PF01477">
    <property type="entry name" value="PLAT"/>
    <property type="match status" value="1"/>
</dbReference>
<dbReference type="PRINTS" id="PR00823">
    <property type="entry name" value="PANCLIPASE"/>
</dbReference>
<feature type="disulfide bond" evidence="40">
    <location>
        <begin position="125"/>
        <end position="136"/>
    </location>
</feature>
<dbReference type="SUPFAM" id="SSF49723">
    <property type="entry name" value="Lipase/lipooxygenase domain (PLAT/LH2 domain)"/>
    <property type="match status" value="1"/>
</dbReference>
<feature type="disulfide bond" evidence="40">
    <location>
        <begin position="332"/>
        <end position="337"/>
    </location>
</feature>
<evidence type="ECO:0000256" key="18">
    <source>
        <dbReference type="ARBA" id="ARBA00023590"/>
    </source>
</evidence>
<comment type="catalytic activity">
    <reaction evidence="28">
        <text>a 1,2-diacyl-3-O-[alpha-D-galactosyl-(1-&gt;6)-beta-D-galactosyl]-sn-glycerol + H2O = acyl-3-O-[alpha-D-galactosyl-(1-&gt;6)-beta-D-galactosyl]-sn-glycerol + a fatty acid + H(+)</text>
        <dbReference type="Rhea" id="RHEA:48372"/>
        <dbReference type="ChEBI" id="CHEBI:15377"/>
        <dbReference type="ChEBI" id="CHEBI:15378"/>
        <dbReference type="ChEBI" id="CHEBI:28396"/>
        <dbReference type="ChEBI" id="CHEBI:28868"/>
        <dbReference type="ChEBI" id="CHEBI:90310"/>
    </reaction>
    <physiologicalReaction direction="left-to-right" evidence="28">
        <dbReference type="Rhea" id="RHEA:48373"/>
    </physiologicalReaction>
</comment>
<feature type="disulfide bond" evidence="40">
    <location>
        <begin position="40"/>
        <end position="46"/>
    </location>
</feature>
<comment type="catalytic activity">
    <reaction evidence="25">
        <text>1,2-didecanoylglycerol + H2O = decanoylglycerol + decanoate + H(+)</text>
        <dbReference type="Rhea" id="RHEA:48596"/>
        <dbReference type="ChEBI" id="CHEBI:11152"/>
        <dbReference type="ChEBI" id="CHEBI:15377"/>
        <dbReference type="ChEBI" id="CHEBI:15378"/>
        <dbReference type="ChEBI" id="CHEBI:27689"/>
        <dbReference type="ChEBI" id="CHEBI:90605"/>
    </reaction>
    <physiologicalReaction direction="left-to-right" evidence="25">
        <dbReference type="Rhea" id="RHEA:48597"/>
    </physiologicalReaction>
</comment>
<comment type="catalytic activity">
    <reaction evidence="35">
        <text>1,2,3-trioctanoylglycerol + H2O = dioctanoylglycerol + octanoate + H(+)</text>
        <dbReference type="Rhea" id="RHEA:47864"/>
        <dbReference type="ChEBI" id="CHEBI:15377"/>
        <dbReference type="ChEBI" id="CHEBI:15378"/>
        <dbReference type="ChEBI" id="CHEBI:25646"/>
        <dbReference type="ChEBI" id="CHEBI:76978"/>
        <dbReference type="ChEBI" id="CHEBI:88066"/>
    </reaction>
    <physiologicalReaction direction="left-to-right" evidence="35">
        <dbReference type="Rhea" id="RHEA:47865"/>
    </physiologicalReaction>
</comment>
<dbReference type="InterPro" id="IPR036392">
    <property type="entry name" value="PLAT/LH2_dom_sf"/>
</dbReference>
<comment type="catalytic activity">
    <reaction evidence="27">
        <text>1,2,3-tripropanoylglycerol + H2O = dipropanoylglycerol + propanoate + H(+)</text>
        <dbReference type="Rhea" id="RHEA:48024"/>
        <dbReference type="ChEBI" id="CHEBI:15377"/>
        <dbReference type="ChEBI" id="CHEBI:15378"/>
        <dbReference type="ChEBI" id="CHEBI:17272"/>
        <dbReference type="ChEBI" id="CHEBI:88153"/>
        <dbReference type="ChEBI" id="CHEBI:88155"/>
    </reaction>
    <physiologicalReaction direction="left-to-right" evidence="27">
        <dbReference type="Rhea" id="RHEA:48025"/>
    </physiologicalReaction>
</comment>
<feature type="chain" id="PRO_5040535784" description="Triacylglycerol lipase" evidence="42">
    <location>
        <begin position="37"/>
        <end position="486"/>
    </location>
</feature>
<feature type="binding site" evidence="39">
    <location>
        <position position="226"/>
    </location>
    <ligand>
        <name>Ca(2+)</name>
        <dbReference type="ChEBI" id="CHEBI:29108"/>
    </ligand>
</feature>
<evidence type="ECO:0000256" key="12">
    <source>
        <dbReference type="ARBA" id="ARBA00023136"/>
    </source>
</evidence>
<comment type="catalytic activity">
    <reaction evidence="24">
        <text>1-(9Z-octadecenoyl)-glycerol + H2O = glycerol + (9Z)-octadecenoate + H(+)</text>
        <dbReference type="Rhea" id="RHEA:38487"/>
        <dbReference type="ChEBI" id="CHEBI:15377"/>
        <dbReference type="ChEBI" id="CHEBI:15378"/>
        <dbReference type="ChEBI" id="CHEBI:17754"/>
        <dbReference type="ChEBI" id="CHEBI:30823"/>
        <dbReference type="ChEBI" id="CHEBI:75342"/>
    </reaction>
    <physiologicalReaction direction="left-to-right" evidence="24">
        <dbReference type="Rhea" id="RHEA:38488"/>
    </physiologicalReaction>
</comment>
<dbReference type="CDD" id="cd00707">
    <property type="entry name" value="Pancreat_lipase_like"/>
    <property type="match status" value="1"/>
</dbReference>
<reference evidence="44" key="1">
    <citation type="submission" date="2020-03" db="EMBL/GenBank/DDBJ databases">
        <authorList>
            <person name="Weist P."/>
        </authorList>
    </citation>
    <scope>NUCLEOTIDE SEQUENCE</scope>
</reference>
<keyword evidence="9 39" id="KW-0106">Calcium</keyword>
<evidence type="ECO:0000256" key="16">
    <source>
        <dbReference type="ARBA" id="ARBA00023329"/>
    </source>
</evidence>
<evidence type="ECO:0000256" key="5">
    <source>
        <dbReference type="ARBA" id="ARBA00010701"/>
    </source>
</evidence>
<feature type="active site" description="Charge relay system" evidence="38">
    <location>
        <position position="210"/>
    </location>
</feature>
<evidence type="ECO:0000256" key="42">
    <source>
        <dbReference type="RuleBase" id="RU362046"/>
    </source>
</evidence>
<keyword evidence="6 42" id="KW-0964">Secreted</keyword>
<evidence type="ECO:0000256" key="11">
    <source>
        <dbReference type="ARBA" id="ARBA00023098"/>
    </source>
</evidence>
<dbReference type="PRINTS" id="PR00821">
    <property type="entry name" value="TAGLIPASE"/>
</dbReference>
<accession>A0A9N7VHB4</accession>
<evidence type="ECO:0000256" key="19">
    <source>
        <dbReference type="ARBA" id="ARBA00024321"/>
    </source>
</evidence>
<evidence type="ECO:0000256" key="33">
    <source>
        <dbReference type="ARBA" id="ARBA00049076"/>
    </source>
</evidence>
<comment type="subcellular location">
    <subcellularLocation>
        <location evidence="1">Cell projection</location>
        <location evidence="1">Neuron projection</location>
    </subcellularLocation>
    <subcellularLocation>
        <location evidence="2 42">Secreted</location>
    </subcellularLocation>
    <subcellularLocation>
        <location evidence="19">Zymogen granule membrane</location>
        <topology evidence="19">Peripheral membrane protein</topology>
    </subcellularLocation>
</comment>
<dbReference type="AlphaFoldDB" id="A0A9N7VHB4"/>
<comment type="catalytic activity">
    <reaction evidence="34">
        <text>a 1,2-diacyl-sn-glycero-3-phosphocholine + H2O = a monoacyl-sn-glycero-3-phosphocholine + a fatty acid + H(+)</text>
        <dbReference type="Rhea" id="RHEA:44664"/>
        <dbReference type="ChEBI" id="CHEBI:15377"/>
        <dbReference type="ChEBI" id="CHEBI:15378"/>
        <dbReference type="ChEBI" id="CHEBI:28868"/>
        <dbReference type="ChEBI" id="CHEBI:57643"/>
        <dbReference type="ChEBI" id="CHEBI:84465"/>
    </reaction>
    <physiologicalReaction direction="left-to-right" evidence="34">
        <dbReference type="Rhea" id="RHEA:44665"/>
    </physiologicalReaction>
</comment>
<comment type="catalytic activity">
    <reaction evidence="21">
        <text>1-beta-D-galactosyl-2,3-didodecanoyl-sn-glycerol + H2O = 1-beta-D-galactosyl-dodecanoyl-sn-glycerol + dodecanoate + H(+)</text>
        <dbReference type="Rhea" id="RHEA:48536"/>
        <dbReference type="ChEBI" id="CHEBI:15377"/>
        <dbReference type="ChEBI" id="CHEBI:15378"/>
        <dbReference type="ChEBI" id="CHEBI:18262"/>
        <dbReference type="ChEBI" id="CHEBI:90342"/>
        <dbReference type="ChEBI" id="CHEBI:90514"/>
    </reaction>
    <physiologicalReaction direction="left-to-right" evidence="21">
        <dbReference type="Rhea" id="RHEA:48537"/>
    </physiologicalReaction>
</comment>
<dbReference type="GO" id="GO:0047714">
    <property type="term" value="F:galactolipase activity"/>
    <property type="evidence" value="ECO:0007669"/>
    <property type="project" value="UniProtKB-EC"/>
</dbReference>
<dbReference type="GO" id="GO:0042589">
    <property type="term" value="C:zymogen granule membrane"/>
    <property type="evidence" value="ECO:0007669"/>
    <property type="project" value="UniProtKB-SubCell"/>
</dbReference>
<evidence type="ECO:0000256" key="8">
    <source>
        <dbReference type="ARBA" id="ARBA00022801"/>
    </source>
</evidence>
<feature type="disulfide bond" evidence="40">
    <location>
        <begin position="271"/>
        <end position="294"/>
    </location>
</feature>
<dbReference type="Gene3D" id="2.60.60.20">
    <property type="entry name" value="PLAT/LH2 domain"/>
    <property type="match status" value="1"/>
</dbReference>
<keyword evidence="13 40" id="KW-1015">Disulfide bond</keyword>
<feature type="binding site" evidence="39">
    <location>
        <position position="229"/>
    </location>
    <ligand>
        <name>Ca(2+)</name>
        <dbReference type="ChEBI" id="CHEBI:29108"/>
    </ligand>
</feature>
<dbReference type="SMART" id="SM00308">
    <property type="entry name" value="LH2"/>
    <property type="match status" value="1"/>
</dbReference>
<feature type="domain" description="PLAT" evidence="43">
    <location>
        <begin position="371"/>
        <end position="484"/>
    </location>
</feature>
<dbReference type="GO" id="GO:0005615">
    <property type="term" value="C:extracellular space"/>
    <property type="evidence" value="ECO:0007669"/>
    <property type="project" value="TreeGrafter"/>
</dbReference>
<dbReference type="InterPro" id="IPR001024">
    <property type="entry name" value="PLAT/LH2_dom"/>
</dbReference>
<evidence type="ECO:0000256" key="27">
    <source>
        <dbReference type="ARBA" id="ARBA00047744"/>
    </source>
</evidence>
<dbReference type="EC" id="3.1.1.3" evidence="42"/>
<dbReference type="EMBL" id="CADEAL010003979">
    <property type="protein sequence ID" value="CAB1448460.1"/>
    <property type="molecule type" value="Genomic_DNA"/>
</dbReference>
<evidence type="ECO:0000259" key="43">
    <source>
        <dbReference type="SMART" id="SM00308"/>
    </source>
</evidence>
<keyword evidence="12" id="KW-0472">Membrane</keyword>
<feature type="signal peptide" evidence="42">
    <location>
        <begin position="1"/>
        <end position="36"/>
    </location>
</feature>
<evidence type="ECO:0000313" key="45">
    <source>
        <dbReference type="Proteomes" id="UP001153269"/>
    </source>
</evidence>
<evidence type="ECO:0000256" key="40">
    <source>
        <dbReference type="PIRSR" id="PIRSR000865-3"/>
    </source>
</evidence>
<dbReference type="Proteomes" id="UP001153269">
    <property type="component" value="Unassembled WGS sequence"/>
</dbReference>
<keyword evidence="7 39" id="KW-0479">Metal-binding</keyword>
<evidence type="ECO:0000256" key="29">
    <source>
        <dbReference type="ARBA" id="ARBA00048268"/>
    </source>
</evidence>
<evidence type="ECO:0000256" key="2">
    <source>
        <dbReference type="ARBA" id="ARBA00004613"/>
    </source>
</evidence>
<evidence type="ECO:0000256" key="34">
    <source>
        <dbReference type="ARBA" id="ARBA00049154"/>
    </source>
</evidence>
<proteinExistence type="inferred from homology"/>
<evidence type="ECO:0000256" key="13">
    <source>
        <dbReference type="ARBA" id="ARBA00023157"/>
    </source>
</evidence>
<keyword evidence="16" id="KW-0968">Cytoplasmic vesicle</keyword>
<dbReference type="Pfam" id="PF00151">
    <property type="entry name" value="Lipase"/>
    <property type="match status" value="1"/>
</dbReference>
<protein>
    <recommendedName>
        <fullName evidence="42">Triacylglycerol lipase</fullName>
        <ecNumber evidence="42">3.1.1.3</ecNumber>
    </recommendedName>
    <alternativeName>
        <fullName evidence="42">Pancreatic lipase</fullName>
    </alternativeName>
</protein>
<keyword evidence="11 42" id="KW-0443">Lipid metabolism</keyword>
<evidence type="ECO:0000256" key="26">
    <source>
        <dbReference type="ARBA" id="ARBA00047741"/>
    </source>
</evidence>
<evidence type="ECO:0000256" key="20">
    <source>
        <dbReference type="ARBA" id="ARBA00036503"/>
    </source>
</evidence>
<comment type="catalytic activity">
    <reaction evidence="30">
        <text>1,2,3-tributanoylglycerol + H2O = dibutanoylglycerol + butanoate + H(+)</text>
        <dbReference type="Rhea" id="RHEA:40475"/>
        <dbReference type="ChEBI" id="CHEBI:15377"/>
        <dbReference type="ChEBI" id="CHEBI:15378"/>
        <dbReference type="ChEBI" id="CHEBI:17968"/>
        <dbReference type="ChEBI" id="CHEBI:35020"/>
        <dbReference type="ChEBI" id="CHEBI:76478"/>
    </reaction>
    <physiologicalReaction direction="left-to-right" evidence="30">
        <dbReference type="Rhea" id="RHEA:40476"/>
    </physiologicalReaction>
</comment>
<dbReference type="GO" id="GO:0043005">
    <property type="term" value="C:neuron projection"/>
    <property type="evidence" value="ECO:0007669"/>
    <property type="project" value="UniProtKB-SubCell"/>
</dbReference>
<comment type="catalytic activity">
    <reaction evidence="37">
        <text>1,2-didodecanoyl-3-beta-D-galactosyl-sn-glycerol + H2O = dodecanoyl-3-beta-D-galactosyl-sn-glycerol + dodecanoate + H(+)</text>
        <dbReference type="Rhea" id="RHEA:48540"/>
        <dbReference type="ChEBI" id="CHEBI:15377"/>
        <dbReference type="ChEBI" id="CHEBI:15378"/>
        <dbReference type="ChEBI" id="CHEBI:18262"/>
        <dbReference type="ChEBI" id="CHEBI:90340"/>
        <dbReference type="ChEBI" id="CHEBI:90515"/>
    </reaction>
    <physiologicalReaction direction="left-to-right" evidence="37">
        <dbReference type="Rhea" id="RHEA:48541"/>
    </physiologicalReaction>
</comment>
<evidence type="ECO:0000256" key="41">
    <source>
        <dbReference type="RuleBase" id="RU004262"/>
    </source>
</evidence>
<comment type="pathway">
    <text evidence="3">Glycerolipid metabolism; triacylglycerol degradation.</text>
</comment>
<dbReference type="InterPro" id="IPR000734">
    <property type="entry name" value="TAG_lipase"/>
</dbReference>
<evidence type="ECO:0000256" key="15">
    <source>
        <dbReference type="ARBA" id="ARBA00023273"/>
    </source>
</evidence>
<comment type="catalytic activity">
    <reaction evidence="17">
        <text>a triacylglycerol + H2O = a diacylglycerol + a fatty acid + H(+)</text>
        <dbReference type="Rhea" id="RHEA:12044"/>
        <dbReference type="ChEBI" id="CHEBI:15377"/>
        <dbReference type="ChEBI" id="CHEBI:15378"/>
        <dbReference type="ChEBI" id="CHEBI:17855"/>
        <dbReference type="ChEBI" id="CHEBI:18035"/>
        <dbReference type="ChEBI" id="CHEBI:28868"/>
        <dbReference type="EC" id="3.1.1.3"/>
    </reaction>
    <physiologicalReaction direction="left-to-right" evidence="17">
        <dbReference type="Rhea" id="RHEA:12045"/>
    </physiologicalReaction>
</comment>
<dbReference type="Gene3D" id="3.40.50.1820">
    <property type="entry name" value="alpha/beta hydrolase"/>
    <property type="match status" value="1"/>
</dbReference>
<evidence type="ECO:0000256" key="36">
    <source>
        <dbReference type="ARBA" id="ARBA00049352"/>
    </source>
</evidence>
<dbReference type="InterPro" id="IPR016272">
    <property type="entry name" value="Lipase_LIPH"/>
</dbReference>
<feature type="disulfide bond" evidence="40">
    <location>
        <begin position="468"/>
        <end position="484"/>
    </location>
</feature>
<evidence type="ECO:0000256" key="25">
    <source>
        <dbReference type="ARBA" id="ARBA00047618"/>
    </source>
</evidence>
<dbReference type="GO" id="GO:0004465">
    <property type="term" value="F:lipoprotein lipase activity"/>
    <property type="evidence" value="ECO:0007669"/>
    <property type="project" value="TreeGrafter"/>
</dbReference>
<evidence type="ECO:0000256" key="28">
    <source>
        <dbReference type="ARBA" id="ARBA00048139"/>
    </source>
</evidence>
<comment type="catalytic activity">
    <reaction evidence="29">
        <text>1,2-dioctanoyl-3-O-beta-D-galactosyl-sn-glycerol + H2O = octanoyl-3-(beta-D-galactosyl)-sn-glycerol + octanoate + H(+)</text>
        <dbReference type="Rhea" id="RHEA:48696"/>
        <dbReference type="ChEBI" id="CHEBI:15377"/>
        <dbReference type="ChEBI" id="CHEBI:15378"/>
        <dbReference type="ChEBI" id="CHEBI:25646"/>
        <dbReference type="ChEBI" id="CHEBI:90453"/>
        <dbReference type="ChEBI" id="CHEBI:90769"/>
    </reaction>
    <physiologicalReaction direction="left-to-right" evidence="29">
        <dbReference type="Rhea" id="RHEA:48697"/>
    </physiologicalReaction>
</comment>
<dbReference type="PIRSF" id="PIRSF000865">
    <property type="entry name" value="Lipoprotein_lipase_LIPH"/>
    <property type="match status" value="1"/>
</dbReference>
<dbReference type="InterPro" id="IPR033906">
    <property type="entry name" value="Lipase_N"/>
</dbReference>
<feature type="binding site" evidence="39">
    <location>
        <position position="224"/>
    </location>
    <ligand>
        <name>Ca(2+)</name>
        <dbReference type="ChEBI" id="CHEBI:29108"/>
    </ligand>
</feature>
<evidence type="ECO:0000256" key="6">
    <source>
        <dbReference type="ARBA" id="ARBA00022525"/>
    </source>
</evidence>
<comment type="pathway">
    <text evidence="18">Glycolipid metabolism.</text>
</comment>
<keyword evidence="8" id="KW-0378">Hydrolase</keyword>
<evidence type="ECO:0000256" key="7">
    <source>
        <dbReference type="ARBA" id="ARBA00022723"/>
    </source>
</evidence>
<feature type="active site" description="Nucleophile" evidence="38">
    <location>
        <position position="187"/>
    </location>
</feature>
<evidence type="ECO:0000256" key="39">
    <source>
        <dbReference type="PIRSR" id="PIRSR000865-2"/>
    </source>
</evidence>
<dbReference type="FunFam" id="3.40.50.1820:FF:000033">
    <property type="entry name" value="Pancreatic triacylglycerol lipase"/>
    <property type="match status" value="1"/>
</dbReference>
<organism evidence="44 45">
    <name type="scientific">Pleuronectes platessa</name>
    <name type="common">European plaice</name>
    <dbReference type="NCBI Taxonomy" id="8262"/>
    <lineage>
        <taxon>Eukaryota</taxon>
        <taxon>Metazoa</taxon>
        <taxon>Chordata</taxon>
        <taxon>Craniata</taxon>
        <taxon>Vertebrata</taxon>
        <taxon>Euteleostomi</taxon>
        <taxon>Actinopterygii</taxon>
        <taxon>Neopterygii</taxon>
        <taxon>Teleostei</taxon>
        <taxon>Neoteleostei</taxon>
        <taxon>Acanthomorphata</taxon>
        <taxon>Carangaria</taxon>
        <taxon>Pleuronectiformes</taxon>
        <taxon>Pleuronectoidei</taxon>
        <taxon>Pleuronectidae</taxon>
        <taxon>Pleuronectes</taxon>
    </lineage>
</organism>
<comment type="catalytic activity">
    <reaction evidence="33">
        <text>1,2-dioctanoyl-3-O-[alpha-D-galactosyl-(1-&gt;6)-beta-D-galactosyl]-sn-glycerol + H2O = octanoyl-3-O-[alpha-D-galactosyl-(1-&gt;6)-beta-D-galactosyl]-sn-glycerol + octanoate + H(+)</text>
        <dbReference type="Rhea" id="RHEA:48692"/>
        <dbReference type="ChEBI" id="CHEBI:15377"/>
        <dbReference type="ChEBI" id="CHEBI:15378"/>
        <dbReference type="ChEBI" id="CHEBI:25646"/>
        <dbReference type="ChEBI" id="CHEBI:90457"/>
        <dbReference type="ChEBI" id="CHEBI:90768"/>
    </reaction>
    <physiologicalReaction direction="left-to-right" evidence="33">
        <dbReference type="Rhea" id="RHEA:48693"/>
    </physiologicalReaction>
</comment>
<evidence type="ECO:0000256" key="35">
    <source>
        <dbReference type="ARBA" id="ARBA00049290"/>
    </source>
</evidence>
<evidence type="ECO:0000256" key="23">
    <source>
        <dbReference type="ARBA" id="ARBA00047296"/>
    </source>
</evidence>
<dbReference type="GO" id="GO:0016042">
    <property type="term" value="P:lipid catabolic process"/>
    <property type="evidence" value="ECO:0007669"/>
    <property type="project" value="UniProtKB-KW"/>
</dbReference>
<evidence type="ECO:0000256" key="4">
    <source>
        <dbReference type="ARBA" id="ARBA00005189"/>
    </source>
</evidence>
<evidence type="ECO:0000256" key="37">
    <source>
        <dbReference type="ARBA" id="ARBA00049420"/>
    </source>
</evidence>
<evidence type="ECO:0000256" key="3">
    <source>
        <dbReference type="ARBA" id="ARBA00004879"/>
    </source>
</evidence>
<comment type="catalytic activity">
    <reaction evidence="22">
        <text>(9Z-octadecenoyl)-glycerol + H2O = glycerol + (9Z)-octadecenoate + H(+)</text>
        <dbReference type="Rhea" id="RHEA:39955"/>
        <dbReference type="ChEBI" id="CHEBI:15377"/>
        <dbReference type="ChEBI" id="CHEBI:15378"/>
        <dbReference type="ChEBI" id="CHEBI:17754"/>
        <dbReference type="ChEBI" id="CHEBI:30823"/>
        <dbReference type="ChEBI" id="CHEBI:75937"/>
    </reaction>
    <physiologicalReaction direction="left-to-right" evidence="22">
        <dbReference type="Rhea" id="RHEA:39956"/>
    </physiologicalReaction>
</comment>
<evidence type="ECO:0000313" key="44">
    <source>
        <dbReference type="EMBL" id="CAB1448460.1"/>
    </source>
</evidence>
<evidence type="ECO:0000256" key="14">
    <source>
        <dbReference type="ARBA" id="ARBA00023180"/>
    </source>
</evidence>
<evidence type="ECO:0000256" key="21">
    <source>
        <dbReference type="ARBA" id="ARBA00036575"/>
    </source>
</evidence>
<sequence>MTAFQLCMITTFFACLKMLQMWGLSLFCFLVGASYAAEICFDELGCFADLPPWGGTAERPASILPWNPEQIGTRFLLFTQKNRYFQEIRQDKTIHASNYNGVRKTRFIIPGYLTAEDENWPQATCKDMVKWESVNCVAVEWTTGVKTKYAQAANNARVVAAQVASMIKFLMVNYKQQADKFHIIGHSLGAHAAGDAGSRITGLARITGLDPTEPYFQDTDASVRLDTSDAAFVDVIHTDGLPFKSKLGLGMSQAVGHIDFYPNGGELMPGCSANRGKPTDLDAIWEGTKKFDGCNHVRAYQYYTESMVKPQGFLGYPCPNKDSFAEGKCFPCGDGKCPLMGHDADRFTVTDGVSKTNYFLNTGGSQPFGRYSYRVTVTLDGPSWSNPGYMYVALTGDSDSTEEHKLHVGSMVSGQTYELLLDAEVALGEVTEVKFRWNNHIINPLNPKYGASKVELQSGKDMKIVAFCGTHNVAENEVQSVLPCRR</sequence>
<comment type="pathway">
    <text evidence="4">Lipid metabolism.</text>
</comment>
<comment type="catalytic activity">
    <reaction evidence="31">
        <text>1,2,3-tri-(9Z-octadecenoyl)-glycerol + H2O = di-(9Z)-octadecenoylglycerol + (9Z)-octadecenoate + H(+)</text>
        <dbReference type="Rhea" id="RHEA:38575"/>
        <dbReference type="ChEBI" id="CHEBI:15377"/>
        <dbReference type="ChEBI" id="CHEBI:15378"/>
        <dbReference type="ChEBI" id="CHEBI:30823"/>
        <dbReference type="ChEBI" id="CHEBI:53753"/>
        <dbReference type="ChEBI" id="CHEBI:75945"/>
    </reaction>
    <physiologicalReaction direction="left-to-right" evidence="31">
        <dbReference type="Rhea" id="RHEA:38576"/>
    </physiologicalReaction>
</comment>
<keyword evidence="45" id="KW-1185">Reference proteome</keyword>
<comment type="catalytic activity">
    <reaction evidence="36">
        <text>long chain 1,2-diacyl-3-O-[alpha-D-galactosyl-(1-&gt;6)-beta-D-galactosyl]-sn-glycerol + H2O = long chain acyl-3-O-[alpha-D-galactosyl-(1-&gt;6)-beta-D-galactosyl]-sn-glycerol + a fatty acid + H(+)</text>
        <dbReference type="Rhea" id="RHEA:48708"/>
        <dbReference type="ChEBI" id="CHEBI:15377"/>
        <dbReference type="ChEBI" id="CHEBI:15378"/>
        <dbReference type="ChEBI" id="CHEBI:28868"/>
        <dbReference type="ChEBI" id="CHEBI:90463"/>
        <dbReference type="ChEBI" id="CHEBI:90774"/>
    </reaction>
    <physiologicalReaction direction="left-to-right" evidence="36">
        <dbReference type="Rhea" id="RHEA:48709"/>
    </physiologicalReaction>
</comment>
<dbReference type="SUPFAM" id="SSF53474">
    <property type="entry name" value="alpha/beta-Hydrolases"/>
    <property type="match status" value="1"/>
</dbReference>
<dbReference type="FunFam" id="2.60.60.20:FF:000003">
    <property type="entry name" value="Triacylglycerol lipase"/>
    <property type="match status" value="1"/>
</dbReference>
<gene>
    <name evidence="44" type="ORF">PLEPLA_LOCUS36112</name>
</gene>
<comment type="catalytic activity">
    <reaction evidence="32">
        <text>long chain 1,2-diacyl-3-O-beta-D-galactosyl-sn-glycerol + H2O = long chain acyl-3-O-beta-D-galactosyl-sn-glycerol + a fatty acid + H(+)</text>
        <dbReference type="Rhea" id="RHEA:48700"/>
        <dbReference type="ChEBI" id="CHEBI:15377"/>
        <dbReference type="ChEBI" id="CHEBI:15378"/>
        <dbReference type="ChEBI" id="CHEBI:28868"/>
        <dbReference type="ChEBI" id="CHEBI:90477"/>
        <dbReference type="ChEBI" id="CHEBI:90770"/>
    </reaction>
    <physiologicalReaction direction="left-to-right" evidence="32">
        <dbReference type="Rhea" id="RHEA:48701"/>
    </physiologicalReaction>
</comment>
<dbReference type="PANTHER" id="PTHR11610">
    <property type="entry name" value="LIPASE"/>
    <property type="match status" value="1"/>
</dbReference>
<dbReference type="InterPro" id="IPR002331">
    <property type="entry name" value="Lipase_panc"/>
</dbReference>